<dbReference type="PROSITE" id="PS51123">
    <property type="entry name" value="OMPA_2"/>
    <property type="match status" value="1"/>
</dbReference>
<dbReference type="CDD" id="cd07185">
    <property type="entry name" value="OmpA_C-like"/>
    <property type="match status" value="1"/>
</dbReference>
<dbReference type="InterPro" id="IPR006665">
    <property type="entry name" value="OmpA-like"/>
</dbReference>
<name>A0A6H1P5B7_PRIMG</name>
<dbReference type="Gene3D" id="3.30.1330.60">
    <property type="entry name" value="OmpA-like domain"/>
    <property type="match status" value="1"/>
</dbReference>
<keyword evidence="2" id="KW-1133">Transmembrane helix</keyword>
<evidence type="ECO:0000256" key="2">
    <source>
        <dbReference type="SAM" id="Phobius"/>
    </source>
</evidence>
<dbReference type="EMBL" id="CP051128">
    <property type="protein sequence ID" value="QIZ08471.1"/>
    <property type="molecule type" value="Genomic_DNA"/>
</dbReference>
<keyword evidence="1 2" id="KW-0472">Membrane</keyword>
<gene>
    <name evidence="4" type="ORF">HFZ78_18605</name>
</gene>
<dbReference type="AlphaFoldDB" id="A0A6H1P5B7"/>
<dbReference type="InterPro" id="IPR036737">
    <property type="entry name" value="OmpA-like_sf"/>
</dbReference>
<organism evidence="4 5">
    <name type="scientific">Priestia megaterium</name>
    <name type="common">Bacillus megaterium</name>
    <dbReference type="NCBI Taxonomy" id="1404"/>
    <lineage>
        <taxon>Bacteria</taxon>
        <taxon>Bacillati</taxon>
        <taxon>Bacillota</taxon>
        <taxon>Bacilli</taxon>
        <taxon>Bacillales</taxon>
        <taxon>Bacillaceae</taxon>
        <taxon>Priestia</taxon>
    </lineage>
</organism>
<reference evidence="4 5" key="1">
    <citation type="submission" date="2020-04" db="EMBL/GenBank/DDBJ databases">
        <title>Genome-Wide Identification of 5-Methylcytosine Sites in Bacterial Genomes By High-Throughput Sequencing of MspJI Restriction Fragments.</title>
        <authorList>
            <person name="Wu V."/>
        </authorList>
    </citation>
    <scope>NUCLEOTIDE SEQUENCE [LARGE SCALE GENOMIC DNA]</scope>
    <source>
        <strain evidence="4 5">S2</strain>
    </source>
</reference>
<dbReference type="PANTHER" id="PTHR30329:SF21">
    <property type="entry name" value="LIPOPROTEIN YIAD-RELATED"/>
    <property type="match status" value="1"/>
</dbReference>
<evidence type="ECO:0000256" key="1">
    <source>
        <dbReference type="PROSITE-ProRule" id="PRU00473"/>
    </source>
</evidence>
<evidence type="ECO:0000259" key="3">
    <source>
        <dbReference type="PROSITE" id="PS51123"/>
    </source>
</evidence>
<sequence length="251" mass="28694">MARGLRNANRHASSGHEDEKEGFWVSYTDLMSGLVIIFALVLMVAIFDMQNAYNETKVAVEQKNEAIKKQQKMIEDVVGVKSKLIAELVKEFKTSKLKPEIDRQTGAIRFSGGVFFDENSTEITKKGREYLEEFIPQYTKILLSDQFKGEIAQIIVEGHTNTKGGYLYNLNLSQGRALSVVTEIYSPTFRKFNNKELLKNVITANGRSYSMPIYDSKGKIDAEKSRRVEFKFRLKDDEVLDKIQKLVNEDE</sequence>
<dbReference type="GO" id="GO:0016020">
    <property type="term" value="C:membrane"/>
    <property type="evidence" value="ECO:0007669"/>
    <property type="project" value="UniProtKB-UniRule"/>
</dbReference>
<accession>A0A6H1P5B7</accession>
<dbReference type="Pfam" id="PF00691">
    <property type="entry name" value="OmpA"/>
    <property type="match status" value="1"/>
</dbReference>
<dbReference type="InterPro" id="IPR050330">
    <property type="entry name" value="Bact_OuterMem_StrucFunc"/>
</dbReference>
<proteinExistence type="predicted"/>
<evidence type="ECO:0000313" key="5">
    <source>
        <dbReference type="Proteomes" id="UP000501868"/>
    </source>
</evidence>
<dbReference type="PANTHER" id="PTHR30329">
    <property type="entry name" value="STATOR ELEMENT OF FLAGELLAR MOTOR COMPLEX"/>
    <property type="match status" value="1"/>
</dbReference>
<protein>
    <submittedName>
        <fullName evidence="4">OmpA family protein</fullName>
    </submittedName>
</protein>
<evidence type="ECO:0000313" key="4">
    <source>
        <dbReference type="EMBL" id="QIZ08471.1"/>
    </source>
</evidence>
<dbReference type="Proteomes" id="UP000501868">
    <property type="component" value="Chromosome"/>
</dbReference>
<feature type="transmembrane region" description="Helical" evidence="2">
    <location>
        <begin position="30"/>
        <end position="47"/>
    </location>
</feature>
<feature type="domain" description="OmpA-like" evidence="3">
    <location>
        <begin position="103"/>
        <end position="236"/>
    </location>
</feature>
<dbReference type="SUPFAM" id="SSF103088">
    <property type="entry name" value="OmpA-like"/>
    <property type="match status" value="1"/>
</dbReference>
<reference evidence="4 5" key="2">
    <citation type="submission" date="2020-04" db="EMBL/GenBank/DDBJ databases">
        <authorList>
            <person name="Fomenkov A."/>
            <person name="Anton B.P."/>
            <person name="Roberts R.J."/>
        </authorList>
    </citation>
    <scope>NUCLEOTIDE SEQUENCE [LARGE SCALE GENOMIC DNA]</scope>
    <source>
        <strain evidence="4 5">S2</strain>
    </source>
</reference>
<keyword evidence="2" id="KW-0812">Transmembrane</keyword>